<comment type="caution">
    <text evidence="3">The sequence shown here is derived from an EMBL/GenBank/DDBJ whole genome shotgun (WGS) entry which is preliminary data.</text>
</comment>
<evidence type="ECO:0000313" key="4">
    <source>
        <dbReference type="Proteomes" id="UP000822476"/>
    </source>
</evidence>
<gene>
    <name evidence="3" type="ORF">EG68_09285</name>
</gene>
<proteinExistence type="predicted"/>
<dbReference type="EMBL" id="JTDE01014693">
    <property type="protein sequence ID" value="KAF7234044.1"/>
    <property type="molecule type" value="Genomic_DNA"/>
</dbReference>
<dbReference type="Proteomes" id="UP000822476">
    <property type="component" value="Unassembled WGS sequence"/>
</dbReference>
<accession>A0A8S9YN77</accession>
<keyword evidence="4" id="KW-1185">Reference proteome</keyword>
<organism evidence="3 4">
    <name type="scientific">Paragonimus skrjabini miyazakii</name>
    <dbReference type="NCBI Taxonomy" id="59628"/>
    <lineage>
        <taxon>Eukaryota</taxon>
        <taxon>Metazoa</taxon>
        <taxon>Spiralia</taxon>
        <taxon>Lophotrochozoa</taxon>
        <taxon>Platyhelminthes</taxon>
        <taxon>Trematoda</taxon>
        <taxon>Digenea</taxon>
        <taxon>Plagiorchiida</taxon>
        <taxon>Troglotremata</taxon>
        <taxon>Troglotrematidae</taxon>
        <taxon>Paragonimus</taxon>
    </lineage>
</organism>
<protein>
    <submittedName>
        <fullName evidence="3">Uncharacterized protein</fullName>
    </submittedName>
</protein>
<evidence type="ECO:0000313" key="3">
    <source>
        <dbReference type="EMBL" id="KAF7234044.1"/>
    </source>
</evidence>
<keyword evidence="2" id="KW-1133">Transmembrane helix</keyword>
<reference evidence="3" key="1">
    <citation type="submission" date="2019-07" db="EMBL/GenBank/DDBJ databases">
        <title>Annotation for the trematode Paragonimus miyazaki's.</title>
        <authorList>
            <person name="Choi Y.-J."/>
        </authorList>
    </citation>
    <scope>NUCLEOTIDE SEQUENCE</scope>
    <source>
        <strain evidence="3">Japan</strain>
    </source>
</reference>
<sequence length="382" mass="43508">MGRKKSILTKCSAPIPFVAYEAQLSDVVCPTIRKVAASGEIHLFDLASIQLELERILANVIERLQCLTAESKGKDVPSLVLTSFQQQQRQATSCDPDANQSLSNGRPALMVKANPDKPLTLIISQRNRLSQLHQPVVHNSEATGSSRAKPFPNLMCGRRISRSSAEEHGEQNLSASPDKNQSASRQVIFVFIQATITWLQLDLWFVRVLIANPVLFAFLCHSYAIPNKFWELMEPYCAEITEANIGYLESLIRSYQELETTYFQLPPLRSPDSQKFDNVESPAPKRPRRDLGNPASHHQQQPSAETINDSEGHMNCSTNTSSYQLARYLESDLRYIWKFSYYSRYFYFPSWLLLRPPLLFANTCMQMFLQRFCRPPIPRRGS</sequence>
<keyword evidence="2" id="KW-0472">Membrane</keyword>
<keyword evidence="2" id="KW-0812">Transmembrane</keyword>
<feature type="transmembrane region" description="Helical" evidence="2">
    <location>
        <begin position="204"/>
        <end position="225"/>
    </location>
</feature>
<feature type="compositionally biased region" description="Polar residues" evidence="1">
    <location>
        <begin position="296"/>
        <end position="315"/>
    </location>
</feature>
<feature type="region of interest" description="Disordered" evidence="1">
    <location>
        <begin position="266"/>
        <end position="315"/>
    </location>
</feature>
<dbReference type="OrthoDB" id="6285896at2759"/>
<dbReference type="AlphaFoldDB" id="A0A8S9YN77"/>
<name>A0A8S9YN77_9TREM</name>
<evidence type="ECO:0000256" key="2">
    <source>
        <dbReference type="SAM" id="Phobius"/>
    </source>
</evidence>
<evidence type="ECO:0000256" key="1">
    <source>
        <dbReference type="SAM" id="MobiDB-lite"/>
    </source>
</evidence>